<dbReference type="PANTHER" id="PTHR10578:SF107">
    <property type="entry name" value="2-HYDROXYACID OXIDASE 1"/>
    <property type="match status" value="1"/>
</dbReference>
<dbReference type="PIRSF" id="PIRSF000138">
    <property type="entry name" value="Al-hdrx_acd_dh"/>
    <property type="match status" value="1"/>
</dbReference>
<proteinExistence type="inferred from homology"/>
<evidence type="ECO:0000256" key="7">
    <source>
        <dbReference type="ARBA" id="ARBA00048754"/>
    </source>
</evidence>
<protein>
    <recommendedName>
        <fullName evidence="6">L-lactate oxidase</fullName>
    </recommendedName>
</protein>
<accession>A0A7G9G2H5</accession>
<dbReference type="GO" id="GO:0010181">
    <property type="term" value="F:FMN binding"/>
    <property type="evidence" value="ECO:0007669"/>
    <property type="project" value="InterPro"/>
</dbReference>
<feature type="binding site" evidence="9">
    <location>
        <begin position="268"/>
        <end position="272"/>
    </location>
    <ligand>
        <name>FMN</name>
        <dbReference type="ChEBI" id="CHEBI:58210"/>
    </ligand>
</feature>
<keyword evidence="2 9" id="KW-0285">Flavoprotein</keyword>
<dbReference type="EMBL" id="CP060634">
    <property type="protein sequence ID" value="QNM05007.1"/>
    <property type="molecule type" value="Genomic_DNA"/>
</dbReference>
<dbReference type="GO" id="GO:0016491">
    <property type="term" value="F:oxidoreductase activity"/>
    <property type="evidence" value="ECO:0007669"/>
    <property type="project" value="UniProtKB-KW"/>
</dbReference>
<dbReference type="AlphaFoldDB" id="A0A7G9G2H5"/>
<dbReference type="KEGG" id="qdo:H9Q78_11200"/>
<evidence type="ECO:0000256" key="2">
    <source>
        <dbReference type="ARBA" id="ARBA00022630"/>
    </source>
</evidence>
<name>A0A7G9G2H5_9FIRM</name>
<organism evidence="11 12">
    <name type="scientific">Qiania dongpingensis</name>
    <dbReference type="NCBI Taxonomy" id="2763669"/>
    <lineage>
        <taxon>Bacteria</taxon>
        <taxon>Bacillati</taxon>
        <taxon>Bacillota</taxon>
        <taxon>Clostridia</taxon>
        <taxon>Lachnospirales</taxon>
        <taxon>Lachnospiraceae</taxon>
        <taxon>Qiania</taxon>
    </lineage>
</organism>
<comment type="catalytic activity">
    <reaction evidence="7">
        <text>(S)-lactate + O2 = pyruvate + H2O2</text>
        <dbReference type="Rhea" id="RHEA:55868"/>
        <dbReference type="ChEBI" id="CHEBI:15361"/>
        <dbReference type="ChEBI" id="CHEBI:15379"/>
        <dbReference type="ChEBI" id="CHEBI:16240"/>
        <dbReference type="ChEBI" id="CHEBI:16651"/>
    </reaction>
    <physiologicalReaction direction="left-to-right" evidence="7">
        <dbReference type="Rhea" id="RHEA:55869"/>
    </physiologicalReaction>
</comment>
<evidence type="ECO:0000256" key="1">
    <source>
        <dbReference type="ARBA" id="ARBA00001917"/>
    </source>
</evidence>
<evidence type="ECO:0000256" key="3">
    <source>
        <dbReference type="ARBA" id="ARBA00022643"/>
    </source>
</evidence>
<feature type="binding site" evidence="9">
    <location>
        <position position="240"/>
    </location>
    <ligand>
        <name>glyoxylate</name>
        <dbReference type="ChEBI" id="CHEBI:36655"/>
    </ligand>
</feature>
<evidence type="ECO:0000313" key="12">
    <source>
        <dbReference type="Proteomes" id="UP000515823"/>
    </source>
</evidence>
<evidence type="ECO:0000256" key="9">
    <source>
        <dbReference type="PIRSR" id="PIRSR000138-2"/>
    </source>
</evidence>
<feature type="binding site" evidence="9">
    <location>
        <position position="235"/>
    </location>
    <ligand>
        <name>FMN</name>
        <dbReference type="ChEBI" id="CHEBI:58210"/>
    </ligand>
</feature>
<dbReference type="PANTHER" id="PTHR10578">
    <property type="entry name" value="S -2-HYDROXY-ACID OXIDASE-RELATED"/>
    <property type="match status" value="1"/>
</dbReference>
<gene>
    <name evidence="11" type="ORF">H9Q78_11200</name>
</gene>
<dbReference type="CDD" id="cd02809">
    <property type="entry name" value="alpha_hydroxyacid_oxid_FMN"/>
    <property type="match status" value="1"/>
</dbReference>
<dbReference type="RefSeq" id="WP_249301767.1">
    <property type="nucleotide sequence ID" value="NZ_CP060634.1"/>
</dbReference>
<sequence length="342" mass="35692">MTYQEMLENARTCIGEYCKACPVCNGRACRNQMPGPGAKGAGDTAIRNYDKWQEIRVNMDTLCPNDPVDTGLELFGKHFRFPFFAGPVGAVNLHYGDAYNDESYNEVLVSACAASGIAAFTGDGTNPAVMRGATAAISRAGGAGVPTVKPWNLETVLEKMDAVTASGAFAAAMDVDAAGLPFLKNMTPPAGRKSVEELKNIVGFCKGVPFIVKGIMTVKGALKAKEAGAAGIVVSNHGGRVLDQCPSTAEVLEEIVRAVDGSMKIFVDGGIRSGTDVFKALALGADAVIIARPFVTAVYGGGAEGVAAYVDKIGSELADTMSMCGASSLEDITRDMIWSPGR</sequence>
<dbReference type="Proteomes" id="UP000515823">
    <property type="component" value="Chromosome"/>
</dbReference>
<keyword evidence="4" id="KW-0560">Oxidoreductase</keyword>
<evidence type="ECO:0000256" key="8">
    <source>
        <dbReference type="PIRSR" id="PIRSR000138-1"/>
    </source>
</evidence>
<evidence type="ECO:0000256" key="5">
    <source>
        <dbReference type="ARBA" id="ARBA00024042"/>
    </source>
</evidence>
<comment type="similarity">
    <text evidence="5">Belongs to the FMN-dependent alpha-hydroxy acid dehydrogenase family.</text>
</comment>
<dbReference type="SUPFAM" id="SSF51395">
    <property type="entry name" value="FMN-linked oxidoreductases"/>
    <property type="match status" value="1"/>
</dbReference>
<feature type="binding site" evidence="9">
    <location>
        <position position="237"/>
    </location>
    <ligand>
        <name>glyoxylate</name>
        <dbReference type="ChEBI" id="CHEBI:36655"/>
    </ligand>
</feature>
<dbReference type="PROSITE" id="PS51349">
    <property type="entry name" value="FMN_HYDROXY_ACID_DH_2"/>
    <property type="match status" value="1"/>
</dbReference>
<feature type="domain" description="FMN hydroxy acid dehydrogenase" evidence="10">
    <location>
        <begin position="207"/>
        <end position="342"/>
    </location>
</feature>
<evidence type="ECO:0000313" key="11">
    <source>
        <dbReference type="EMBL" id="QNM05007.1"/>
    </source>
</evidence>
<feature type="binding site" evidence="9">
    <location>
        <position position="213"/>
    </location>
    <ligand>
        <name>FMN</name>
        <dbReference type="ChEBI" id="CHEBI:58210"/>
    </ligand>
</feature>
<dbReference type="InterPro" id="IPR012133">
    <property type="entry name" value="Alpha-hydoxy_acid_DH_FMN"/>
</dbReference>
<dbReference type="Pfam" id="PF01070">
    <property type="entry name" value="FMN_dh"/>
    <property type="match status" value="2"/>
</dbReference>
<feature type="active site" description="Proton acceptor" evidence="8">
    <location>
        <position position="237"/>
    </location>
</feature>
<dbReference type="Gene3D" id="3.20.20.70">
    <property type="entry name" value="Aldolase class I"/>
    <property type="match status" value="1"/>
</dbReference>
<keyword evidence="12" id="KW-1185">Reference proteome</keyword>
<keyword evidence="3 9" id="KW-0288">FMN</keyword>
<evidence type="ECO:0000256" key="6">
    <source>
        <dbReference type="ARBA" id="ARBA00029513"/>
    </source>
</evidence>
<dbReference type="InterPro" id="IPR000262">
    <property type="entry name" value="FMN-dep_DH"/>
</dbReference>
<dbReference type="InterPro" id="IPR037396">
    <property type="entry name" value="FMN_HAD"/>
</dbReference>
<dbReference type="InterPro" id="IPR013785">
    <property type="entry name" value="Aldolase_TIM"/>
</dbReference>
<comment type="cofactor">
    <cofactor evidence="1">
        <name>FMN</name>
        <dbReference type="ChEBI" id="CHEBI:58210"/>
    </cofactor>
</comment>
<reference evidence="11 12" key="1">
    <citation type="submission" date="2020-08" db="EMBL/GenBank/DDBJ databases">
        <authorList>
            <person name="Liu C."/>
            <person name="Sun Q."/>
        </authorList>
    </citation>
    <scope>NUCLEOTIDE SEQUENCE [LARGE SCALE GENOMIC DNA]</scope>
    <source>
        <strain evidence="11 12">NSJ-38</strain>
    </source>
</reference>
<evidence type="ECO:0000256" key="4">
    <source>
        <dbReference type="ARBA" id="ARBA00023002"/>
    </source>
</evidence>
<evidence type="ECO:0000259" key="10">
    <source>
        <dbReference type="PROSITE" id="PS51349"/>
    </source>
</evidence>